<evidence type="ECO:0000313" key="3">
    <source>
        <dbReference type="Proteomes" id="UP000680866"/>
    </source>
</evidence>
<dbReference type="RefSeq" id="WP_212821292.1">
    <property type="nucleotide sequence ID" value="NZ_AP023359.1"/>
</dbReference>
<name>A0A810MQN0_9ACTN</name>
<proteinExistence type="predicted"/>
<keyword evidence="3" id="KW-1185">Reference proteome</keyword>
<dbReference type="AlphaFoldDB" id="A0A810MQN0"/>
<dbReference type="EMBL" id="AP023359">
    <property type="protein sequence ID" value="BCJ63537.1"/>
    <property type="molecule type" value="Genomic_DNA"/>
</dbReference>
<reference evidence="2" key="1">
    <citation type="submission" date="2020-08" db="EMBL/GenBank/DDBJ databases">
        <title>Whole genome shotgun sequence of Polymorphospora rubra NBRC 101157.</title>
        <authorList>
            <person name="Komaki H."/>
            <person name="Tamura T."/>
        </authorList>
    </citation>
    <scope>NUCLEOTIDE SEQUENCE</scope>
    <source>
        <strain evidence="2">NBRC 101157</strain>
    </source>
</reference>
<gene>
    <name evidence="2" type="ORF">Prubr_05580</name>
</gene>
<dbReference type="KEGG" id="pry:Prubr_05580"/>
<accession>A0A810MQN0</accession>
<dbReference type="Proteomes" id="UP000680866">
    <property type="component" value="Chromosome"/>
</dbReference>
<protein>
    <submittedName>
        <fullName evidence="2">Uncharacterized protein</fullName>
    </submittedName>
</protein>
<sequence length="139" mass="15157">MAVVLGPYPLCVACRKVNGGLVAVRHRQVHVRAHGRQSCVDRGLAGLIPHLWAVCETRSCCEDDGGAAYVYATLDTVDAAEELLTQLGLQVTKTEGALTFPVPRSLNLHDAESVRRALEQPHGRTSRWRVDGTGRFEPT</sequence>
<feature type="region of interest" description="Disordered" evidence="1">
    <location>
        <begin position="116"/>
        <end position="139"/>
    </location>
</feature>
<evidence type="ECO:0000313" key="2">
    <source>
        <dbReference type="EMBL" id="BCJ63537.1"/>
    </source>
</evidence>
<evidence type="ECO:0000256" key="1">
    <source>
        <dbReference type="SAM" id="MobiDB-lite"/>
    </source>
</evidence>
<organism evidence="2 3">
    <name type="scientific">Polymorphospora rubra</name>
    <dbReference type="NCBI Taxonomy" id="338584"/>
    <lineage>
        <taxon>Bacteria</taxon>
        <taxon>Bacillati</taxon>
        <taxon>Actinomycetota</taxon>
        <taxon>Actinomycetes</taxon>
        <taxon>Micromonosporales</taxon>
        <taxon>Micromonosporaceae</taxon>
        <taxon>Polymorphospora</taxon>
    </lineage>
</organism>